<evidence type="ECO:0000256" key="1">
    <source>
        <dbReference type="SAM" id="Phobius"/>
    </source>
</evidence>
<keyword evidence="3" id="KW-1185">Reference proteome</keyword>
<dbReference type="AlphaFoldDB" id="A0A8T0HRT4"/>
<proteinExistence type="predicted"/>
<accession>A0A8T0HRT4</accession>
<protein>
    <submittedName>
        <fullName evidence="2">Uncharacterized protein</fullName>
    </submittedName>
</protein>
<feature type="transmembrane region" description="Helical" evidence="1">
    <location>
        <begin position="45"/>
        <end position="62"/>
    </location>
</feature>
<comment type="caution">
    <text evidence="2">The sequence shown here is derived from an EMBL/GenBank/DDBJ whole genome shotgun (WGS) entry which is preliminary data.</text>
</comment>
<organism evidence="2 3">
    <name type="scientific">Ceratodon purpureus</name>
    <name type="common">Fire moss</name>
    <name type="synonym">Dicranum purpureum</name>
    <dbReference type="NCBI Taxonomy" id="3225"/>
    <lineage>
        <taxon>Eukaryota</taxon>
        <taxon>Viridiplantae</taxon>
        <taxon>Streptophyta</taxon>
        <taxon>Embryophyta</taxon>
        <taxon>Bryophyta</taxon>
        <taxon>Bryophytina</taxon>
        <taxon>Bryopsida</taxon>
        <taxon>Dicranidae</taxon>
        <taxon>Pseudoditrichales</taxon>
        <taxon>Ditrichaceae</taxon>
        <taxon>Ceratodon</taxon>
    </lineage>
</organism>
<keyword evidence="1" id="KW-1133">Transmembrane helix</keyword>
<keyword evidence="1" id="KW-0472">Membrane</keyword>
<gene>
    <name evidence="2" type="ORF">KC19_VG161600</name>
</gene>
<keyword evidence="1" id="KW-0812">Transmembrane</keyword>
<reference evidence="2" key="1">
    <citation type="submission" date="2020-06" db="EMBL/GenBank/DDBJ databases">
        <title>WGS assembly of Ceratodon purpureus strain R40.</title>
        <authorList>
            <person name="Carey S.B."/>
            <person name="Jenkins J."/>
            <person name="Shu S."/>
            <person name="Lovell J.T."/>
            <person name="Sreedasyam A."/>
            <person name="Maumus F."/>
            <person name="Tiley G.P."/>
            <person name="Fernandez-Pozo N."/>
            <person name="Barry K."/>
            <person name="Chen C."/>
            <person name="Wang M."/>
            <person name="Lipzen A."/>
            <person name="Daum C."/>
            <person name="Saski C.A."/>
            <person name="Payton A.C."/>
            <person name="Mcbreen J.C."/>
            <person name="Conrad R.E."/>
            <person name="Kollar L.M."/>
            <person name="Olsson S."/>
            <person name="Huttunen S."/>
            <person name="Landis J.B."/>
            <person name="Wickett N.J."/>
            <person name="Johnson M.G."/>
            <person name="Rensing S.A."/>
            <person name="Grimwood J."/>
            <person name="Schmutz J."/>
            <person name="Mcdaniel S.F."/>
        </authorList>
    </citation>
    <scope>NUCLEOTIDE SEQUENCE</scope>
    <source>
        <strain evidence="2">R40</strain>
    </source>
</reference>
<name>A0A8T0HRT4_CERPU</name>
<evidence type="ECO:0000313" key="2">
    <source>
        <dbReference type="EMBL" id="KAG0573248.1"/>
    </source>
</evidence>
<sequence>MSLAPITPLFVVAVAPYLLQLEILIQTGVTVHPGVKIAAQCIPWYFAWICMTASLLVIGATVKTTRVPPNSFLTCRSQKPLCNHSFLLMLVLAKPLPSPTPSPSPLPIRLPSSGSSHLSHVRPLSLGFFDLVWKCVRKG</sequence>
<dbReference type="EMBL" id="CM026426">
    <property type="protein sequence ID" value="KAG0573248.1"/>
    <property type="molecule type" value="Genomic_DNA"/>
</dbReference>
<dbReference type="Proteomes" id="UP000822688">
    <property type="component" value="Chromosome V"/>
</dbReference>
<evidence type="ECO:0000313" key="3">
    <source>
        <dbReference type="Proteomes" id="UP000822688"/>
    </source>
</evidence>